<keyword evidence="5 10" id="KW-0472">Membrane</keyword>
<feature type="transmembrane region" description="Helical" evidence="10">
    <location>
        <begin position="78"/>
        <end position="99"/>
    </location>
</feature>
<keyword evidence="10" id="KW-0813">Transport</keyword>
<reference evidence="11" key="1">
    <citation type="submission" date="2023-04" db="EMBL/GenBank/DDBJ databases">
        <title>Comparative genomic analysis of Cohnella hashimotonis sp. nov., isolated from the International Space Station.</title>
        <authorList>
            <person name="Venkateswaran K."/>
            <person name="Simpson A."/>
        </authorList>
    </citation>
    <scope>NUCLEOTIDE SEQUENCE</scope>
    <source>
        <strain evidence="11">F6_2S_P_1</strain>
    </source>
</reference>
<evidence type="ECO:0000256" key="1">
    <source>
        <dbReference type="ARBA" id="ARBA00004651"/>
    </source>
</evidence>
<organism evidence="11 12">
    <name type="scientific">Cohnella hashimotonis</name>
    <dbReference type="NCBI Taxonomy" id="2826895"/>
    <lineage>
        <taxon>Bacteria</taxon>
        <taxon>Bacillati</taxon>
        <taxon>Bacillota</taxon>
        <taxon>Bacilli</taxon>
        <taxon>Bacillales</taxon>
        <taxon>Paenibacillaceae</taxon>
        <taxon>Cohnella</taxon>
    </lineage>
</organism>
<evidence type="ECO:0000256" key="4">
    <source>
        <dbReference type="ARBA" id="ARBA00022989"/>
    </source>
</evidence>
<comment type="similarity">
    <text evidence="7 10">Belongs to the fluoride channel Fluc/FEX (TC 1.A.43) family.</text>
</comment>
<comment type="subcellular location">
    <subcellularLocation>
        <location evidence="1 10">Cell membrane</location>
        <topology evidence="1 10">Multi-pass membrane protein</topology>
    </subcellularLocation>
</comment>
<feature type="transmembrane region" description="Helical" evidence="10">
    <location>
        <begin position="111"/>
        <end position="132"/>
    </location>
</feature>
<comment type="function">
    <text evidence="9 10">Fluoride-specific ion channel. Important for reducing fluoride concentration in the cell, thus reducing its toxicity.</text>
</comment>
<dbReference type="EMBL" id="JAGRPV010000001">
    <property type="protein sequence ID" value="MDI4645083.1"/>
    <property type="molecule type" value="Genomic_DNA"/>
</dbReference>
<dbReference type="Pfam" id="PF02537">
    <property type="entry name" value="CRCB"/>
    <property type="match status" value="1"/>
</dbReference>
<keyword evidence="3 10" id="KW-0812">Transmembrane</keyword>
<comment type="caution">
    <text evidence="11">The sequence shown here is derived from an EMBL/GenBank/DDBJ whole genome shotgun (WGS) entry which is preliminary data.</text>
</comment>
<sequence length="149" mass="16252">MSKMNLFGLRRRFGMKYAWAVGLAGSVGALLRYEAGLWTHSWWHFAFPLATLVINLTGCLALGWFTAWATTRPGLPEWLRLGIGTGLIGAYTTFSTFSVETLTLLRDGRAGAAALYVGTSLVGGLLFAWVGFRLGERRPAAKNREVVGP</sequence>
<comment type="catalytic activity">
    <reaction evidence="8">
        <text>fluoride(in) = fluoride(out)</text>
        <dbReference type="Rhea" id="RHEA:76159"/>
        <dbReference type="ChEBI" id="CHEBI:17051"/>
    </reaction>
    <physiologicalReaction direction="left-to-right" evidence="8">
        <dbReference type="Rhea" id="RHEA:76160"/>
    </physiologicalReaction>
</comment>
<evidence type="ECO:0000256" key="7">
    <source>
        <dbReference type="ARBA" id="ARBA00035120"/>
    </source>
</evidence>
<keyword evidence="12" id="KW-1185">Reference proteome</keyword>
<dbReference type="Proteomes" id="UP001161691">
    <property type="component" value="Unassembled WGS sequence"/>
</dbReference>
<dbReference type="NCBIfam" id="TIGR00494">
    <property type="entry name" value="crcB"/>
    <property type="match status" value="1"/>
</dbReference>
<dbReference type="PANTHER" id="PTHR28259">
    <property type="entry name" value="FLUORIDE EXPORT PROTEIN 1-RELATED"/>
    <property type="match status" value="1"/>
</dbReference>
<evidence type="ECO:0000256" key="3">
    <source>
        <dbReference type="ARBA" id="ARBA00022692"/>
    </source>
</evidence>
<keyword evidence="10" id="KW-0915">Sodium</keyword>
<proteinExistence type="inferred from homology"/>
<dbReference type="PANTHER" id="PTHR28259:SF1">
    <property type="entry name" value="FLUORIDE EXPORT PROTEIN 1-RELATED"/>
    <property type="match status" value="1"/>
</dbReference>
<gene>
    <name evidence="10 11" type="primary">crcB</name>
    <name evidence="10" type="synonym">fluC</name>
    <name evidence="11" type="ORF">KB449_08935</name>
</gene>
<evidence type="ECO:0000256" key="10">
    <source>
        <dbReference type="HAMAP-Rule" id="MF_00454"/>
    </source>
</evidence>
<feature type="transmembrane region" description="Helical" evidence="10">
    <location>
        <begin position="42"/>
        <end position="66"/>
    </location>
</feature>
<evidence type="ECO:0000313" key="11">
    <source>
        <dbReference type="EMBL" id="MDI4645083.1"/>
    </source>
</evidence>
<keyword evidence="10" id="KW-0406">Ion transport</keyword>
<evidence type="ECO:0000256" key="9">
    <source>
        <dbReference type="ARBA" id="ARBA00049940"/>
    </source>
</evidence>
<evidence type="ECO:0000256" key="8">
    <source>
        <dbReference type="ARBA" id="ARBA00035585"/>
    </source>
</evidence>
<protein>
    <recommendedName>
        <fullName evidence="10">Fluoride-specific ion channel FluC</fullName>
    </recommendedName>
</protein>
<keyword evidence="6 10" id="KW-0407">Ion channel</keyword>
<keyword evidence="4 10" id="KW-1133">Transmembrane helix</keyword>
<keyword evidence="10" id="KW-0479">Metal-binding</keyword>
<comment type="activity regulation">
    <text evidence="10">Na(+) is not transported, but it plays an essential structural role and its presence is essential for fluoride channel function.</text>
</comment>
<name>A0ABT6TFL9_9BACL</name>
<accession>A0ABT6TFL9</accession>
<dbReference type="HAMAP" id="MF_00454">
    <property type="entry name" value="FluC"/>
    <property type="match status" value="1"/>
</dbReference>
<evidence type="ECO:0000256" key="2">
    <source>
        <dbReference type="ARBA" id="ARBA00022475"/>
    </source>
</evidence>
<evidence type="ECO:0000256" key="5">
    <source>
        <dbReference type="ARBA" id="ARBA00023136"/>
    </source>
</evidence>
<evidence type="ECO:0000313" key="12">
    <source>
        <dbReference type="Proteomes" id="UP001161691"/>
    </source>
</evidence>
<keyword evidence="2 10" id="KW-1003">Cell membrane</keyword>
<feature type="binding site" evidence="10">
    <location>
        <position position="89"/>
    </location>
    <ligand>
        <name>Na(+)</name>
        <dbReference type="ChEBI" id="CHEBI:29101"/>
        <note>structural</note>
    </ligand>
</feature>
<feature type="binding site" evidence="10">
    <location>
        <position position="92"/>
    </location>
    <ligand>
        <name>Na(+)</name>
        <dbReference type="ChEBI" id="CHEBI:29101"/>
        <note>structural</note>
    </ligand>
</feature>
<evidence type="ECO:0000256" key="6">
    <source>
        <dbReference type="ARBA" id="ARBA00023303"/>
    </source>
</evidence>
<dbReference type="InterPro" id="IPR003691">
    <property type="entry name" value="FluC"/>
</dbReference>